<feature type="domain" description="Transglutaminase-like" evidence="1">
    <location>
        <begin position="175"/>
        <end position="244"/>
    </location>
</feature>
<proteinExistence type="predicted"/>
<evidence type="ECO:0000313" key="3">
    <source>
        <dbReference type="Proteomes" id="UP000547011"/>
    </source>
</evidence>
<keyword evidence="2" id="KW-0645">Protease</keyword>
<accession>A0A7W6ING2</accession>
<sequence length="303" mass="33653">MTILKVRHITHYTYHQPVGFGAHRILFRPRDSYDQRLLQSSLSVSPEPSDLHWIHDVFGNCVAVAQFETMSTQLRFETSIVLDHTRLMPLEFRGEADAATWPFDYEDEILPDLAALRVRQYADDGGVTMAWARRFVDGASSRDTADILERMTHAVHANFAYRRRIDRGTQTPAETLASQSGSCRDFALLMMEAARALGFAARFVTGYIYVPMRAGAENLGGGATHAWAQVFLPGAGWVEFDPTNGIIGNRDLIRVGVARDPVQAIPLWGTHTGQASDFAGMTVQVNVTDMQDTHDLQDTAAAL</sequence>
<keyword evidence="2" id="KW-0378">Hydrolase</keyword>
<dbReference type="EMBL" id="JACIEW010000004">
    <property type="protein sequence ID" value="MBB4052225.1"/>
    <property type="molecule type" value="Genomic_DNA"/>
</dbReference>
<dbReference type="AlphaFoldDB" id="A0A7W6ING2"/>
<dbReference type="InterPro" id="IPR013589">
    <property type="entry name" value="Bac_transglu_N"/>
</dbReference>
<dbReference type="Pfam" id="PF01841">
    <property type="entry name" value="Transglut_core"/>
    <property type="match status" value="1"/>
</dbReference>
<evidence type="ECO:0000313" key="2">
    <source>
        <dbReference type="EMBL" id="MBB4052225.1"/>
    </source>
</evidence>
<dbReference type="InterPro" id="IPR038765">
    <property type="entry name" value="Papain-like_cys_pep_sf"/>
</dbReference>
<dbReference type="GO" id="GO:0006508">
    <property type="term" value="P:proteolysis"/>
    <property type="evidence" value="ECO:0007669"/>
    <property type="project" value="UniProtKB-KW"/>
</dbReference>
<dbReference type="SMART" id="SM00460">
    <property type="entry name" value="TGc"/>
    <property type="match status" value="1"/>
</dbReference>
<protein>
    <submittedName>
        <fullName evidence="2">Transglutaminase-like putative cysteine protease</fullName>
    </submittedName>
</protein>
<dbReference type="RefSeq" id="WP_183310951.1">
    <property type="nucleotide sequence ID" value="NZ_JACIEW010000004.1"/>
</dbReference>
<dbReference type="Gene3D" id="3.10.620.30">
    <property type="match status" value="1"/>
</dbReference>
<keyword evidence="3" id="KW-1185">Reference proteome</keyword>
<dbReference type="Proteomes" id="UP000547011">
    <property type="component" value="Unassembled WGS sequence"/>
</dbReference>
<comment type="caution">
    <text evidence="2">The sequence shown here is derived from an EMBL/GenBank/DDBJ whole genome shotgun (WGS) entry which is preliminary data.</text>
</comment>
<reference evidence="2 3" key="1">
    <citation type="submission" date="2020-08" db="EMBL/GenBank/DDBJ databases">
        <title>Genomic Encyclopedia of Type Strains, Phase IV (KMG-IV): sequencing the most valuable type-strain genomes for metagenomic binning, comparative biology and taxonomic classification.</title>
        <authorList>
            <person name="Goeker M."/>
        </authorList>
    </citation>
    <scope>NUCLEOTIDE SEQUENCE [LARGE SCALE GENOMIC DNA]</scope>
    <source>
        <strain evidence="2 3">DSM 23447</strain>
    </source>
</reference>
<gene>
    <name evidence="2" type="ORF">GGR20_001868</name>
</gene>
<dbReference type="InterPro" id="IPR002931">
    <property type="entry name" value="Transglutaminase-like"/>
</dbReference>
<dbReference type="PANTHER" id="PTHR33490">
    <property type="entry name" value="BLR5614 PROTEIN-RELATED"/>
    <property type="match status" value="1"/>
</dbReference>
<name>A0A7W6ING2_9HYPH</name>
<dbReference type="GO" id="GO:0008233">
    <property type="term" value="F:peptidase activity"/>
    <property type="evidence" value="ECO:0007669"/>
    <property type="project" value="UniProtKB-KW"/>
</dbReference>
<dbReference type="PANTHER" id="PTHR33490:SF1">
    <property type="entry name" value="SLL1233 PROTEIN"/>
    <property type="match status" value="1"/>
</dbReference>
<evidence type="ECO:0000259" key="1">
    <source>
        <dbReference type="SMART" id="SM00460"/>
    </source>
</evidence>
<dbReference type="Pfam" id="PF08379">
    <property type="entry name" value="Bact_transglu_N"/>
    <property type="match status" value="1"/>
</dbReference>
<dbReference type="SUPFAM" id="SSF54001">
    <property type="entry name" value="Cysteine proteinases"/>
    <property type="match status" value="1"/>
</dbReference>
<organism evidence="2 3">
    <name type="scientific">Devosia subaequoris</name>
    <dbReference type="NCBI Taxonomy" id="395930"/>
    <lineage>
        <taxon>Bacteria</taxon>
        <taxon>Pseudomonadati</taxon>
        <taxon>Pseudomonadota</taxon>
        <taxon>Alphaproteobacteria</taxon>
        <taxon>Hyphomicrobiales</taxon>
        <taxon>Devosiaceae</taxon>
        <taxon>Devosia</taxon>
    </lineage>
</organism>